<keyword evidence="1" id="KW-1185">Reference proteome</keyword>
<reference evidence="2" key="1">
    <citation type="submission" date="2024-02" db="UniProtKB">
        <authorList>
            <consortium name="WormBaseParasite"/>
        </authorList>
    </citation>
    <scope>IDENTIFICATION</scope>
</reference>
<evidence type="ECO:0000313" key="1">
    <source>
        <dbReference type="Proteomes" id="UP000035681"/>
    </source>
</evidence>
<accession>A0AAF5CWH2</accession>
<dbReference type="WBParaSite" id="TCONS_00002342.p1">
    <property type="protein sequence ID" value="TCONS_00002342.p1"/>
    <property type="gene ID" value="XLOC_002202"/>
</dbReference>
<proteinExistence type="predicted"/>
<dbReference type="Proteomes" id="UP000035681">
    <property type="component" value="Unplaced"/>
</dbReference>
<protein>
    <submittedName>
        <fullName evidence="2">Uncharacterized protein</fullName>
    </submittedName>
</protein>
<dbReference type="AlphaFoldDB" id="A0AAF5CWH2"/>
<sequence length="808" mass="93484">MYSNNYQNTTNLSNFGYYGITKYTVNCNNLEKNNNQIYQYNSMPTSQKLLFNDINILNNSTFNMTKTGQNKTLPIINNNSNNNFQRPIKLNSNIPIQLITTKNNFLNFGMNNILSESPLMVQNETLTYPNHSHSFFNNDLCVPYFSTELFNKVNLESLWSKKVDGSDLPCNDVTTLRFFYNFGIHQFREIQGKFKDTKNNIKYESNFSNLSQTTNPTIINYTSQDNNYLNSPICNNLQTTSHTNKMINLISSTQNHFFNSNQQLPKLDSYKSTNTFSKKVTTELLSYNITPDSQKMPHLEPQITLHSSSCDELTYNEKKTSSKNFPNVFRKINNNECINQYSNNITNNQPLLLPTILANEDNLSTSKFCNNITMNFDITVNINSNNQSYFDFTPITVVKKVVYHIKNVTDDDEIDKISINLTSTNDTLRIIKNYNEDQIVEEKNLTNILHFKIDSSNNNSQVTNLKSIKRRREISSSGDTFENGHLNDTKKLDLSPLKRSKFVNLETDNILSNCIDKLNNTDHLFDLNEDDSKNINVITSFIEPKLLQALEKLTLSYFNGKHYIIEKHNNTLQNEIDKIVSQELSGEPLPSKELSSFVYDVKNCQNSEEEHPSNVLEDNKRIRYVVETPDINNTLNQDIENSSMEEKKKFEADVIKEALKKYLIKPVEINKSPTQKINIKAYVAMPFFNTYLHYITIEYLNQIEKNFQTSNSEKKIINKKVYPNPNNSLQLKIKKIPDNDLSIVPIPIKYASSQNGKKNFRRCENSFGFRSGIFNIYQSQYQNNLLSQFSQNSTLSYFNELPNNFPNQ</sequence>
<evidence type="ECO:0000313" key="2">
    <source>
        <dbReference type="WBParaSite" id="TCONS_00002342.p1"/>
    </source>
</evidence>
<organism evidence="1 2">
    <name type="scientific">Strongyloides stercoralis</name>
    <name type="common">Threadworm</name>
    <dbReference type="NCBI Taxonomy" id="6248"/>
    <lineage>
        <taxon>Eukaryota</taxon>
        <taxon>Metazoa</taxon>
        <taxon>Ecdysozoa</taxon>
        <taxon>Nematoda</taxon>
        <taxon>Chromadorea</taxon>
        <taxon>Rhabditida</taxon>
        <taxon>Tylenchina</taxon>
        <taxon>Panagrolaimomorpha</taxon>
        <taxon>Strongyloidoidea</taxon>
        <taxon>Strongyloididae</taxon>
        <taxon>Strongyloides</taxon>
    </lineage>
</organism>
<name>A0AAF5CWH2_STRER</name>